<dbReference type="Proteomes" id="UP000077667">
    <property type="component" value="Chromosome"/>
</dbReference>
<keyword evidence="2" id="KW-1185">Reference proteome</keyword>
<dbReference type="KEGG" id="nia:A8C56_08835"/>
<protein>
    <submittedName>
        <fullName evidence="1">Uncharacterized protein</fullName>
    </submittedName>
</protein>
<evidence type="ECO:0000313" key="1">
    <source>
        <dbReference type="EMBL" id="ANH81070.1"/>
    </source>
</evidence>
<dbReference type="EMBL" id="CP015772">
    <property type="protein sequence ID" value="ANH81070.1"/>
    <property type="molecule type" value="Genomic_DNA"/>
</dbReference>
<reference evidence="1 2" key="1">
    <citation type="submission" date="2016-05" db="EMBL/GenBank/DDBJ databases">
        <title>Niabella ginsenosidivorans BS26 whole genome sequencing.</title>
        <authorList>
            <person name="Im W.T."/>
            <person name="Siddiqi M.Z."/>
        </authorList>
    </citation>
    <scope>NUCLEOTIDE SEQUENCE [LARGE SCALE GENOMIC DNA]</scope>
    <source>
        <strain evidence="1 2">BS26</strain>
    </source>
</reference>
<evidence type="ECO:0000313" key="2">
    <source>
        <dbReference type="Proteomes" id="UP000077667"/>
    </source>
</evidence>
<proteinExistence type="predicted"/>
<name>A0A1A9I2X4_9BACT</name>
<sequence>MPACCCPAHYNNKFLSIVILAQRSGAEGSVMMVLTCATTEAMVLFAALRQAANNRLHDTLKTNPTLVMLNSRPDGYFSIYV</sequence>
<organism evidence="1 2">
    <name type="scientific">Niabella ginsenosidivorans</name>
    <dbReference type="NCBI Taxonomy" id="1176587"/>
    <lineage>
        <taxon>Bacteria</taxon>
        <taxon>Pseudomonadati</taxon>
        <taxon>Bacteroidota</taxon>
        <taxon>Chitinophagia</taxon>
        <taxon>Chitinophagales</taxon>
        <taxon>Chitinophagaceae</taxon>
        <taxon>Niabella</taxon>
    </lineage>
</organism>
<accession>A0A1A9I2X4</accession>
<dbReference type="AlphaFoldDB" id="A0A1A9I2X4"/>
<gene>
    <name evidence="1" type="ORF">A8C56_08835</name>
</gene>